<feature type="region of interest" description="Disordered" evidence="1">
    <location>
        <begin position="1"/>
        <end position="22"/>
    </location>
</feature>
<dbReference type="OrthoDB" id="10267127at2759"/>
<gene>
    <name evidence="2" type="ORF">H4R20_004617</name>
</gene>
<sequence length="105" mass="11641">MGAAAQSKGTERRGTEQSARRFREVHYHRFPLGARSNIHGTCLLRSQLPVRLPRPHTMQQIYGHPPPGVGYRRGAAATAGSSAAEQAAQMRAVAAEIRDERRRVR</sequence>
<organism evidence="2 3">
    <name type="scientific">Coemansia guatemalensis</name>
    <dbReference type="NCBI Taxonomy" id="2761395"/>
    <lineage>
        <taxon>Eukaryota</taxon>
        <taxon>Fungi</taxon>
        <taxon>Fungi incertae sedis</taxon>
        <taxon>Zoopagomycota</taxon>
        <taxon>Kickxellomycotina</taxon>
        <taxon>Kickxellomycetes</taxon>
        <taxon>Kickxellales</taxon>
        <taxon>Kickxellaceae</taxon>
        <taxon>Coemansia</taxon>
    </lineage>
</organism>
<feature type="non-terminal residue" evidence="2">
    <location>
        <position position="105"/>
    </location>
</feature>
<protein>
    <submittedName>
        <fullName evidence="2">Uncharacterized protein</fullName>
    </submittedName>
</protein>
<reference evidence="2" key="1">
    <citation type="submission" date="2022-07" db="EMBL/GenBank/DDBJ databases">
        <title>Phylogenomic reconstructions and comparative analyses of Kickxellomycotina fungi.</title>
        <authorList>
            <person name="Reynolds N.K."/>
            <person name="Stajich J.E."/>
            <person name="Barry K."/>
            <person name="Grigoriev I.V."/>
            <person name="Crous P."/>
            <person name="Smith M.E."/>
        </authorList>
    </citation>
    <scope>NUCLEOTIDE SEQUENCE</scope>
    <source>
        <strain evidence="2">NRRL 1565</strain>
    </source>
</reference>
<dbReference type="Proteomes" id="UP001140094">
    <property type="component" value="Unassembled WGS sequence"/>
</dbReference>
<proteinExistence type="predicted"/>
<evidence type="ECO:0000256" key="1">
    <source>
        <dbReference type="SAM" id="MobiDB-lite"/>
    </source>
</evidence>
<name>A0A9W8LSY7_9FUNG</name>
<accession>A0A9W8LSY7</accession>
<comment type="caution">
    <text evidence="2">The sequence shown here is derived from an EMBL/GenBank/DDBJ whole genome shotgun (WGS) entry which is preliminary data.</text>
</comment>
<evidence type="ECO:0000313" key="3">
    <source>
        <dbReference type="Proteomes" id="UP001140094"/>
    </source>
</evidence>
<evidence type="ECO:0000313" key="2">
    <source>
        <dbReference type="EMBL" id="KAJ2798985.1"/>
    </source>
</evidence>
<dbReference type="EMBL" id="JANBUO010001274">
    <property type="protein sequence ID" value="KAJ2798985.1"/>
    <property type="molecule type" value="Genomic_DNA"/>
</dbReference>
<dbReference type="AlphaFoldDB" id="A0A9W8LSY7"/>
<keyword evidence="3" id="KW-1185">Reference proteome</keyword>
<feature type="compositionally biased region" description="Basic and acidic residues" evidence="1">
    <location>
        <begin position="9"/>
        <end position="22"/>
    </location>
</feature>